<dbReference type="NCBIfam" id="TIGR00745">
    <property type="entry name" value="apbA_panE"/>
    <property type="match status" value="1"/>
</dbReference>
<keyword evidence="3" id="KW-0521">NADP</keyword>
<dbReference type="GO" id="GO:0050661">
    <property type="term" value="F:NADP binding"/>
    <property type="evidence" value="ECO:0007669"/>
    <property type="project" value="TreeGrafter"/>
</dbReference>
<dbReference type="InterPro" id="IPR050838">
    <property type="entry name" value="Ketopantoate_reductase"/>
</dbReference>
<dbReference type="InterPro" id="IPR013332">
    <property type="entry name" value="KPR_N"/>
</dbReference>
<dbReference type="SUPFAM" id="SSF51735">
    <property type="entry name" value="NAD(P)-binding Rossmann-fold domains"/>
    <property type="match status" value="1"/>
</dbReference>
<accession>A0A5M3N6F5</accession>
<reference evidence="9" key="1">
    <citation type="journal article" date="2012" name="Science">
        <title>The Paleozoic origin of enzymatic lignin decomposition reconstructed from 31 fungal genomes.</title>
        <authorList>
            <person name="Floudas D."/>
            <person name="Binder M."/>
            <person name="Riley R."/>
            <person name="Barry K."/>
            <person name="Blanchette R.A."/>
            <person name="Henrissat B."/>
            <person name="Martinez A.T."/>
            <person name="Otillar R."/>
            <person name="Spatafora J.W."/>
            <person name="Yadav J.S."/>
            <person name="Aerts A."/>
            <person name="Benoit I."/>
            <person name="Boyd A."/>
            <person name="Carlson A."/>
            <person name="Copeland A."/>
            <person name="Coutinho P.M."/>
            <person name="de Vries R.P."/>
            <person name="Ferreira P."/>
            <person name="Findley K."/>
            <person name="Foster B."/>
            <person name="Gaskell J."/>
            <person name="Glotzer D."/>
            <person name="Gorecki P."/>
            <person name="Heitman J."/>
            <person name="Hesse C."/>
            <person name="Hori C."/>
            <person name="Igarashi K."/>
            <person name="Jurgens J.A."/>
            <person name="Kallen N."/>
            <person name="Kersten P."/>
            <person name="Kohler A."/>
            <person name="Kuees U."/>
            <person name="Kumar T.K.A."/>
            <person name="Kuo A."/>
            <person name="LaButti K."/>
            <person name="Larrondo L.F."/>
            <person name="Lindquist E."/>
            <person name="Ling A."/>
            <person name="Lombard V."/>
            <person name="Lucas S."/>
            <person name="Lundell T."/>
            <person name="Martin R."/>
            <person name="McLaughlin D.J."/>
            <person name="Morgenstern I."/>
            <person name="Morin E."/>
            <person name="Murat C."/>
            <person name="Nagy L.G."/>
            <person name="Nolan M."/>
            <person name="Ohm R.A."/>
            <person name="Patyshakuliyeva A."/>
            <person name="Rokas A."/>
            <person name="Ruiz-Duenas F.J."/>
            <person name="Sabat G."/>
            <person name="Salamov A."/>
            <person name="Samejima M."/>
            <person name="Schmutz J."/>
            <person name="Slot J.C."/>
            <person name="St John F."/>
            <person name="Stenlid J."/>
            <person name="Sun H."/>
            <person name="Sun S."/>
            <person name="Syed K."/>
            <person name="Tsang A."/>
            <person name="Wiebenga A."/>
            <person name="Young D."/>
            <person name="Pisabarro A."/>
            <person name="Eastwood D.C."/>
            <person name="Martin F."/>
            <person name="Cullen D."/>
            <person name="Grigoriev I.V."/>
            <person name="Hibbett D.S."/>
        </authorList>
    </citation>
    <scope>NUCLEOTIDE SEQUENCE [LARGE SCALE GENOMIC DNA]</scope>
    <source>
        <strain evidence="9">RWD-64-598 SS2</strain>
    </source>
</reference>
<protein>
    <recommendedName>
        <fullName evidence="2">2-dehydropantoate 2-reductase</fullName>
        <ecNumber evidence="2">1.1.1.169</ecNumber>
    </recommendedName>
    <alternativeName>
        <fullName evidence="5">Ketopantoate reductase</fullName>
    </alternativeName>
</protein>
<dbReference type="OMA" id="RKEPFQV"/>
<evidence type="ECO:0000256" key="3">
    <source>
        <dbReference type="ARBA" id="ARBA00022857"/>
    </source>
</evidence>
<keyword evidence="9" id="KW-1185">Reference proteome</keyword>
<dbReference type="GO" id="GO:0015940">
    <property type="term" value="P:pantothenate biosynthetic process"/>
    <property type="evidence" value="ECO:0007669"/>
    <property type="project" value="InterPro"/>
</dbReference>
<dbReference type="InterPro" id="IPR013328">
    <property type="entry name" value="6PGD_dom2"/>
</dbReference>
<dbReference type="RefSeq" id="XP_007763587.1">
    <property type="nucleotide sequence ID" value="XM_007765397.1"/>
</dbReference>
<dbReference type="OrthoDB" id="73846at2759"/>
<comment type="similarity">
    <text evidence="1">Belongs to the ketopantoate reductase family.</text>
</comment>
<dbReference type="GO" id="GO:0008677">
    <property type="term" value="F:2-dehydropantoate 2-reductase activity"/>
    <property type="evidence" value="ECO:0007669"/>
    <property type="project" value="UniProtKB-EC"/>
</dbReference>
<evidence type="ECO:0000256" key="5">
    <source>
        <dbReference type="ARBA" id="ARBA00032024"/>
    </source>
</evidence>
<proteinExistence type="inferred from homology"/>
<gene>
    <name evidence="8" type="ORF">CONPUDRAFT_86946</name>
</gene>
<feature type="domain" description="Ketopantoate reductase C-terminal" evidence="7">
    <location>
        <begin position="239"/>
        <end position="382"/>
    </location>
</feature>
<dbReference type="GO" id="GO:0005739">
    <property type="term" value="C:mitochondrion"/>
    <property type="evidence" value="ECO:0007669"/>
    <property type="project" value="TreeGrafter"/>
</dbReference>
<feature type="domain" description="Ketopantoate reductase N-terminal" evidence="6">
    <location>
        <begin position="3"/>
        <end position="168"/>
    </location>
</feature>
<dbReference type="InterPro" id="IPR003710">
    <property type="entry name" value="ApbA"/>
</dbReference>
<evidence type="ECO:0000256" key="2">
    <source>
        <dbReference type="ARBA" id="ARBA00013014"/>
    </source>
</evidence>
<dbReference type="SUPFAM" id="SSF48179">
    <property type="entry name" value="6-phosphogluconate dehydrogenase C-terminal domain-like"/>
    <property type="match status" value="1"/>
</dbReference>
<evidence type="ECO:0000259" key="6">
    <source>
        <dbReference type="Pfam" id="PF02558"/>
    </source>
</evidence>
<dbReference type="GeneID" id="19211152"/>
<keyword evidence="4" id="KW-0560">Oxidoreductase</keyword>
<dbReference type="EC" id="1.1.1.169" evidence="2"/>
<dbReference type="Proteomes" id="UP000053558">
    <property type="component" value="Unassembled WGS sequence"/>
</dbReference>
<dbReference type="Pfam" id="PF08546">
    <property type="entry name" value="ApbA_C"/>
    <property type="match status" value="1"/>
</dbReference>
<evidence type="ECO:0000256" key="1">
    <source>
        <dbReference type="ARBA" id="ARBA00007870"/>
    </source>
</evidence>
<sequence>MRFHVLGVGAIGSLVAHHLRNVVPRENPVVLLHRTRSQAKRARVDHISTVKVETQGIVKEAQGFAQEVAEGGDAAKSDQDPIDSVIVTTKAHSTRAAIAKLLPRLSASSTVVLMQNGMGVYEELVEEVFKNPTSRPHFILCSNSHGAWLKNSFHSVHAGVGDLQLAVMPNRRNRDYEASLSSHTGPQFDKPLLSLDDITRSDDPSLARYHTLRNTVAALSSLSSLCPKWVPMSELQVILRRKLVANAAINPLTALMGCRNGNLFRDTESIKMLNNLCKEAEAVFLAERQQANEGMSDSLQQEVSTGHISPPSLDPRLRHSALVESTIRVSRTTGANISSMLSDVRRNLPTEIDYINGFLSNRGQHLGIPTPLNDALTSLVKIRKHIPLDQLM</sequence>
<dbReference type="PANTHER" id="PTHR43765:SF2">
    <property type="entry name" value="2-DEHYDROPANTOATE 2-REDUCTASE"/>
    <property type="match status" value="1"/>
</dbReference>
<name>A0A5M3N6F5_CONPW</name>
<dbReference type="Gene3D" id="3.40.50.720">
    <property type="entry name" value="NAD(P)-binding Rossmann-like Domain"/>
    <property type="match status" value="1"/>
</dbReference>
<dbReference type="PANTHER" id="PTHR43765">
    <property type="entry name" value="2-DEHYDROPANTOATE 2-REDUCTASE-RELATED"/>
    <property type="match status" value="1"/>
</dbReference>
<evidence type="ECO:0000313" key="9">
    <source>
        <dbReference type="Proteomes" id="UP000053558"/>
    </source>
</evidence>
<dbReference type="AlphaFoldDB" id="A0A5M3N6F5"/>
<dbReference type="InterPro" id="IPR008927">
    <property type="entry name" value="6-PGluconate_DH-like_C_sf"/>
</dbReference>
<dbReference type="Gene3D" id="1.10.1040.10">
    <property type="entry name" value="N-(1-d-carboxylethyl)-l-norvaline Dehydrogenase, domain 2"/>
    <property type="match status" value="1"/>
</dbReference>
<evidence type="ECO:0000313" key="8">
    <source>
        <dbReference type="EMBL" id="EIW87022.1"/>
    </source>
</evidence>
<organism evidence="8 9">
    <name type="scientific">Coniophora puteana (strain RWD-64-598)</name>
    <name type="common">Brown rot fungus</name>
    <dbReference type="NCBI Taxonomy" id="741705"/>
    <lineage>
        <taxon>Eukaryota</taxon>
        <taxon>Fungi</taxon>
        <taxon>Dikarya</taxon>
        <taxon>Basidiomycota</taxon>
        <taxon>Agaricomycotina</taxon>
        <taxon>Agaricomycetes</taxon>
        <taxon>Agaricomycetidae</taxon>
        <taxon>Boletales</taxon>
        <taxon>Coniophorineae</taxon>
        <taxon>Coniophoraceae</taxon>
        <taxon>Coniophora</taxon>
    </lineage>
</organism>
<evidence type="ECO:0000259" key="7">
    <source>
        <dbReference type="Pfam" id="PF08546"/>
    </source>
</evidence>
<dbReference type="InterPro" id="IPR036291">
    <property type="entry name" value="NAD(P)-bd_dom_sf"/>
</dbReference>
<evidence type="ECO:0000256" key="4">
    <source>
        <dbReference type="ARBA" id="ARBA00023002"/>
    </source>
</evidence>
<dbReference type="EMBL" id="JH711573">
    <property type="protein sequence ID" value="EIW87022.1"/>
    <property type="molecule type" value="Genomic_DNA"/>
</dbReference>
<dbReference type="InterPro" id="IPR013752">
    <property type="entry name" value="KPA_reductase"/>
</dbReference>
<comment type="caution">
    <text evidence="8">The sequence shown here is derived from an EMBL/GenBank/DDBJ whole genome shotgun (WGS) entry which is preliminary data.</text>
</comment>
<dbReference type="KEGG" id="cput:CONPUDRAFT_86946"/>
<dbReference type="Pfam" id="PF02558">
    <property type="entry name" value="ApbA"/>
    <property type="match status" value="1"/>
</dbReference>